<keyword evidence="2" id="KW-0862">Zinc</keyword>
<dbReference type="InterPro" id="IPR001841">
    <property type="entry name" value="Znf_RING"/>
</dbReference>
<dbReference type="Proteomes" id="UP000663856">
    <property type="component" value="Unassembled WGS sequence"/>
</dbReference>
<dbReference type="EMBL" id="CAJNRE010015263">
    <property type="protein sequence ID" value="CAF2135623.1"/>
    <property type="molecule type" value="Genomic_DNA"/>
</dbReference>
<dbReference type="CDD" id="cd16448">
    <property type="entry name" value="RING-H2"/>
    <property type="match status" value="1"/>
</dbReference>
<dbReference type="Gene3D" id="3.30.40.10">
    <property type="entry name" value="Zinc/RING finger domain, C3HC4 (zinc finger)"/>
    <property type="match status" value="1"/>
</dbReference>
<reference evidence="8" key="1">
    <citation type="submission" date="2021-02" db="EMBL/GenBank/DDBJ databases">
        <authorList>
            <person name="Nowell W R."/>
        </authorList>
    </citation>
    <scope>NUCLEOTIDE SEQUENCE</scope>
</reference>
<feature type="region of interest" description="Disordered" evidence="4">
    <location>
        <begin position="1"/>
        <end position="30"/>
    </location>
</feature>
<dbReference type="SUPFAM" id="SSF57850">
    <property type="entry name" value="RING/U-box"/>
    <property type="match status" value="1"/>
</dbReference>
<gene>
    <name evidence="12" type="ORF">BYL167_LOCUS7431</name>
    <name evidence="6" type="ORF">CJN711_LOCUS29881</name>
    <name evidence="14" type="ORF">GIL414_LOCUS7545</name>
    <name evidence="7" type="ORF">KQP761_LOCUS37348</name>
    <name evidence="9" type="ORF">MBJ925_LOCUS28538</name>
    <name evidence="15" type="ORF">OVN521_LOCUS12939</name>
    <name evidence="13" type="ORF">SMN809_LOCUS5989</name>
    <name evidence="11" type="ORF">UXM345_LOCUS1994</name>
    <name evidence="10" type="ORF">WKI299_LOCUS36088</name>
    <name evidence="8" type="ORF">XDN619_LOCUS24922</name>
</gene>
<dbReference type="EMBL" id="CAJNRG010011446">
    <property type="protein sequence ID" value="CAF2132180.1"/>
    <property type="molecule type" value="Genomic_DNA"/>
</dbReference>
<comment type="caution">
    <text evidence="8">The sequence shown here is derived from an EMBL/GenBank/DDBJ whole genome shotgun (WGS) entry which is preliminary data.</text>
</comment>
<dbReference type="PROSITE" id="PS50089">
    <property type="entry name" value="ZF_RING_2"/>
    <property type="match status" value="1"/>
</dbReference>
<dbReference type="Proteomes" id="UP000676336">
    <property type="component" value="Unassembled WGS sequence"/>
</dbReference>
<dbReference type="Proteomes" id="UP000681967">
    <property type="component" value="Unassembled WGS sequence"/>
</dbReference>
<dbReference type="Proteomes" id="UP000663855">
    <property type="component" value="Unassembled WGS sequence"/>
</dbReference>
<evidence type="ECO:0000313" key="16">
    <source>
        <dbReference type="Proteomes" id="UP000663866"/>
    </source>
</evidence>
<evidence type="ECO:0000313" key="17">
    <source>
        <dbReference type="Proteomes" id="UP000663887"/>
    </source>
</evidence>
<dbReference type="Proteomes" id="UP000663887">
    <property type="component" value="Unassembled WGS sequence"/>
</dbReference>
<name>A0A816W2Z5_9BILA</name>
<dbReference type="Proteomes" id="UP000663834">
    <property type="component" value="Unassembled WGS sequence"/>
</dbReference>
<dbReference type="Proteomes" id="UP000663842">
    <property type="component" value="Unassembled WGS sequence"/>
</dbReference>
<evidence type="ECO:0000313" key="9">
    <source>
        <dbReference type="EMBL" id="CAF2135623.1"/>
    </source>
</evidence>
<evidence type="ECO:0000313" key="10">
    <source>
        <dbReference type="EMBL" id="CAF2232347.1"/>
    </source>
</evidence>
<dbReference type="EMBL" id="CAJNOV010014223">
    <property type="protein sequence ID" value="CAF1543489.1"/>
    <property type="molecule type" value="Genomic_DNA"/>
</dbReference>
<evidence type="ECO:0000313" key="13">
    <source>
        <dbReference type="EMBL" id="CAF3888421.1"/>
    </source>
</evidence>
<evidence type="ECO:0000256" key="1">
    <source>
        <dbReference type="ARBA" id="ARBA00022771"/>
    </source>
</evidence>
<feature type="domain" description="RING-type" evidence="5">
    <location>
        <begin position="148"/>
        <end position="188"/>
    </location>
</feature>
<dbReference type="Proteomes" id="UP000663866">
    <property type="component" value="Unassembled WGS sequence"/>
</dbReference>
<dbReference type="Proteomes" id="UP000663824">
    <property type="component" value="Unassembled WGS sequence"/>
</dbReference>
<dbReference type="EMBL" id="CAJOBH010001928">
    <property type="protein sequence ID" value="CAF3880673.1"/>
    <property type="molecule type" value="Genomic_DNA"/>
</dbReference>
<evidence type="ECO:0000256" key="4">
    <source>
        <dbReference type="SAM" id="MobiDB-lite"/>
    </source>
</evidence>
<dbReference type="EMBL" id="CAJNOW010021148">
    <property type="protein sequence ID" value="CAF1683045.1"/>
    <property type="molecule type" value="Genomic_DNA"/>
</dbReference>
<dbReference type="EMBL" id="CAJOBJ010002317">
    <property type="protein sequence ID" value="CAF3920463.1"/>
    <property type="molecule type" value="Genomic_DNA"/>
</dbReference>
<dbReference type="EMBL" id="CAJOBF010000117">
    <property type="protein sequence ID" value="CAF3750857.1"/>
    <property type="molecule type" value="Genomic_DNA"/>
</dbReference>
<protein>
    <recommendedName>
        <fullName evidence="5">RING-type domain-containing protein</fullName>
    </recommendedName>
</protein>
<dbReference type="InterPro" id="IPR013083">
    <property type="entry name" value="Znf_RING/FYVE/PHD"/>
</dbReference>
<proteinExistence type="predicted"/>
<evidence type="ECO:0000313" key="7">
    <source>
        <dbReference type="EMBL" id="CAF1683045.1"/>
    </source>
</evidence>
<dbReference type="EMBL" id="CAJNRF010017491">
    <property type="protein sequence ID" value="CAF2232347.1"/>
    <property type="molecule type" value="Genomic_DNA"/>
</dbReference>
<dbReference type="SMART" id="SM00184">
    <property type="entry name" value="RING"/>
    <property type="match status" value="1"/>
</dbReference>
<dbReference type="OrthoDB" id="8062037at2759"/>
<evidence type="ECO:0000256" key="3">
    <source>
        <dbReference type="PROSITE-ProRule" id="PRU00175"/>
    </source>
</evidence>
<organism evidence="8 17">
    <name type="scientific">Rotaria magnacalcarata</name>
    <dbReference type="NCBI Taxonomy" id="392030"/>
    <lineage>
        <taxon>Eukaryota</taxon>
        <taxon>Metazoa</taxon>
        <taxon>Spiralia</taxon>
        <taxon>Gnathifera</taxon>
        <taxon>Rotifera</taxon>
        <taxon>Eurotatoria</taxon>
        <taxon>Bdelloidea</taxon>
        <taxon>Philodinida</taxon>
        <taxon>Philodinidae</taxon>
        <taxon>Rotaria</taxon>
    </lineage>
</organism>
<dbReference type="AlphaFoldDB" id="A0A816W2Z5"/>
<keyword evidence="16" id="KW-1185">Reference proteome</keyword>
<evidence type="ECO:0000313" key="8">
    <source>
        <dbReference type="EMBL" id="CAF2132180.1"/>
    </source>
</evidence>
<dbReference type="EMBL" id="CAJOBI010001569">
    <property type="protein sequence ID" value="CAF3888421.1"/>
    <property type="molecule type" value="Genomic_DNA"/>
</dbReference>
<keyword evidence="1 3" id="KW-0863">Zinc-finger</keyword>
<accession>A0A816W2Z5</accession>
<dbReference type="GO" id="GO:0008270">
    <property type="term" value="F:zinc ion binding"/>
    <property type="evidence" value="ECO:0007669"/>
    <property type="project" value="UniProtKB-KW"/>
</dbReference>
<dbReference type="Pfam" id="PF13639">
    <property type="entry name" value="zf-RING_2"/>
    <property type="match status" value="1"/>
</dbReference>
<evidence type="ECO:0000313" key="15">
    <source>
        <dbReference type="EMBL" id="CAF3963392.1"/>
    </source>
</evidence>
<dbReference type="Proteomes" id="UP000681720">
    <property type="component" value="Unassembled WGS sequence"/>
</dbReference>
<evidence type="ECO:0000313" key="11">
    <source>
        <dbReference type="EMBL" id="CAF3750857.1"/>
    </source>
</evidence>
<evidence type="ECO:0000313" key="12">
    <source>
        <dbReference type="EMBL" id="CAF3880673.1"/>
    </source>
</evidence>
<dbReference type="PANTHER" id="PTHR17550:SF4">
    <property type="entry name" value="E3 UBIQUITIN-PROTEIN LIGASE TTC3"/>
    <property type="match status" value="1"/>
</dbReference>
<evidence type="ECO:0000313" key="6">
    <source>
        <dbReference type="EMBL" id="CAF1543489.1"/>
    </source>
</evidence>
<dbReference type="EMBL" id="CAJOBG010001848">
    <property type="protein sequence ID" value="CAF3963392.1"/>
    <property type="molecule type" value="Genomic_DNA"/>
</dbReference>
<dbReference type="PANTHER" id="PTHR17550">
    <property type="entry name" value="E3 UBIQUITIN-PROTEIN LIGASE TTC3"/>
    <property type="match status" value="1"/>
</dbReference>
<evidence type="ECO:0000256" key="2">
    <source>
        <dbReference type="ARBA" id="ARBA00022833"/>
    </source>
</evidence>
<evidence type="ECO:0000313" key="14">
    <source>
        <dbReference type="EMBL" id="CAF3920463.1"/>
    </source>
</evidence>
<keyword evidence="1 3" id="KW-0479">Metal-binding</keyword>
<sequence>MTSEQRRSGNNNRQQQTKINTNVNLPREPSDTSTFDKLMMYFTKTNPEYSISDFTEALYSFRQDRQTLAGISLTQLEEGVLNIVRNKYPSKENDIDTSETENTSETANEQSVAAALWSTFKRYREREELSKKSANNKTDQAAITEDQCLICLENLSSKKVETFTCKHTFHRNCLEEWFKIERTCPLCRKLLLFNDEFPALT</sequence>
<evidence type="ECO:0000259" key="5">
    <source>
        <dbReference type="PROSITE" id="PS50089"/>
    </source>
</evidence>